<evidence type="ECO:0000313" key="2">
    <source>
        <dbReference type="Proteomes" id="UP000235584"/>
    </source>
</evidence>
<dbReference type="PANTHER" id="PTHR37957">
    <property type="entry name" value="BLR7070 PROTEIN"/>
    <property type="match status" value="1"/>
</dbReference>
<organism evidence="1 2">
    <name type="scientific">Bacteriovorax stolpii</name>
    <name type="common">Bdellovibrio stolpii</name>
    <dbReference type="NCBI Taxonomy" id="960"/>
    <lineage>
        <taxon>Bacteria</taxon>
        <taxon>Pseudomonadati</taxon>
        <taxon>Bdellovibrionota</taxon>
        <taxon>Bacteriovoracia</taxon>
        <taxon>Bacteriovoracales</taxon>
        <taxon>Bacteriovoracaceae</taxon>
        <taxon>Bacteriovorax</taxon>
    </lineage>
</organism>
<accession>A0A2K9NNF3</accession>
<dbReference type="KEGG" id="bsto:C0V70_02800"/>
<dbReference type="Proteomes" id="UP000235584">
    <property type="component" value="Chromosome"/>
</dbReference>
<dbReference type="PANTHER" id="PTHR37957:SF1">
    <property type="entry name" value="PHYTASE-LIKE DOMAIN-CONTAINING PROTEIN"/>
    <property type="match status" value="1"/>
</dbReference>
<dbReference type="AlphaFoldDB" id="A0A2K9NNF3"/>
<dbReference type="InterPro" id="IPR027372">
    <property type="entry name" value="Phytase-like_dom"/>
</dbReference>
<sequence length="379" mass="42483">MTKTVRTLLAFFLITTLNYSYAADKLRFIGDVTFPTGEMFAKTEIGGLSGIAYDKNKKRMLAVSDDKSLVNETRFYEFDISLTEKSFSVKPAVVVRLKNKAGNFFKKGEADFEGIALYGNDVLISSEGAINRTKPTPPELYRFNRMGDFVGMISIPEKFLLPRKEHTDKLYGSRDNHSFEALSTSLDGKTTYMGSEEALFQDGPITTISYSSHTRIILYKDLKPTTEIAYQLDKVEAIKAAVGTEKSEEKADLTTGENGLVDIAAINDKTFYTMERSWIPFINKNVIRIFKCTITDKTTDISKMESLKDQSFVAVEKELVADLDDFIPQMTIKELDNIEGIAFGPLLANGNRSLVVVSDNNFGKTQRTLFMAFELISSK</sequence>
<proteinExistence type="predicted"/>
<keyword evidence="2" id="KW-1185">Reference proteome</keyword>
<dbReference type="EMBL" id="CP025704">
    <property type="protein sequence ID" value="AUN97051.1"/>
    <property type="molecule type" value="Genomic_DNA"/>
</dbReference>
<dbReference type="RefSeq" id="WP_102242346.1">
    <property type="nucleotide sequence ID" value="NZ_CP025704.1"/>
</dbReference>
<dbReference type="Pfam" id="PF13449">
    <property type="entry name" value="Phytase-like"/>
    <property type="match status" value="1"/>
</dbReference>
<evidence type="ECO:0000313" key="1">
    <source>
        <dbReference type="EMBL" id="AUN97051.1"/>
    </source>
</evidence>
<gene>
    <name evidence="1" type="ORF">C0V70_02800</name>
</gene>
<reference evidence="1 2" key="1">
    <citation type="submission" date="2018-01" db="EMBL/GenBank/DDBJ databases">
        <title>Complete genome sequence of Bacteriovorax stolpii DSM12778.</title>
        <authorList>
            <person name="Tang B."/>
            <person name="Chang J."/>
        </authorList>
    </citation>
    <scope>NUCLEOTIDE SEQUENCE [LARGE SCALE GENOMIC DNA]</scope>
    <source>
        <strain evidence="1 2">DSM 12778</strain>
    </source>
</reference>
<protein>
    <submittedName>
        <fullName evidence="1">Uncharacterized protein</fullName>
    </submittedName>
</protein>
<name>A0A2K9NNF3_BACTC</name>